<evidence type="ECO:0000256" key="3">
    <source>
        <dbReference type="ARBA" id="ARBA00022448"/>
    </source>
</evidence>
<evidence type="ECO:0000256" key="4">
    <source>
        <dbReference type="ARBA" id="ARBA00022714"/>
    </source>
</evidence>
<dbReference type="InterPro" id="IPR001041">
    <property type="entry name" value="2Fe-2S_ferredoxin-type"/>
</dbReference>
<accession>A0A9P0ZT66</accession>
<organism evidence="11 12">
    <name type="scientific">Cuscuta europaea</name>
    <name type="common">European dodder</name>
    <dbReference type="NCBI Taxonomy" id="41803"/>
    <lineage>
        <taxon>Eukaryota</taxon>
        <taxon>Viridiplantae</taxon>
        <taxon>Streptophyta</taxon>
        <taxon>Embryophyta</taxon>
        <taxon>Tracheophyta</taxon>
        <taxon>Spermatophyta</taxon>
        <taxon>Magnoliopsida</taxon>
        <taxon>eudicotyledons</taxon>
        <taxon>Gunneridae</taxon>
        <taxon>Pentapetalae</taxon>
        <taxon>asterids</taxon>
        <taxon>lamiids</taxon>
        <taxon>Solanales</taxon>
        <taxon>Convolvulaceae</taxon>
        <taxon>Cuscuteae</taxon>
        <taxon>Cuscuta</taxon>
        <taxon>Cuscuta subgen. Cuscuta</taxon>
    </lineage>
</organism>
<keyword evidence="8" id="KW-0411">Iron-sulfur</keyword>
<name>A0A9P0ZT66_CUSEU</name>
<keyword evidence="4" id="KW-0001">2Fe-2S</keyword>
<evidence type="ECO:0000313" key="11">
    <source>
        <dbReference type="EMBL" id="CAH9114086.1"/>
    </source>
</evidence>
<keyword evidence="3" id="KW-0813">Transport</keyword>
<dbReference type="SUPFAM" id="SSF54292">
    <property type="entry name" value="2Fe-2S ferredoxin-like"/>
    <property type="match status" value="1"/>
</dbReference>
<evidence type="ECO:0000313" key="12">
    <source>
        <dbReference type="Proteomes" id="UP001152484"/>
    </source>
</evidence>
<dbReference type="Pfam" id="PF00111">
    <property type="entry name" value="Fer2"/>
    <property type="match status" value="1"/>
</dbReference>
<keyword evidence="6" id="KW-0249">Electron transport</keyword>
<dbReference type="CDD" id="cd00207">
    <property type="entry name" value="fer2"/>
    <property type="match status" value="1"/>
</dbReference>
<dbReference type="OrthoDB" id="1885901at2759"/>
<dbReference type="Proteomes" id="UP001152484">
    <property type="component" value="Unassembled WGS sequence"/>
</dbReference>
<evidence type="ECO:0000256" key="6">
    <source>
        <dbReference type="ARBA" id="ARBA00022982"/>
    </source>
</evidence>
<dbReference type="GO" id="GO:0051537">
    <property type="term" value="F:2 iron, 2 sulfur cluster binding"/>
    <property type="evidence" value="ECO:0007669"/>
    <property type="project" value="UniProtKB-KW"/>
</dbReference>
<evidence type="ECO:0000256" key="9">
    <source>
        <dbReference type="ARBA" id="ARBA00034078"/>
    </source>
</evidence>
<dbReference type="AlphaFoldDB" id="A0A9P0ZT66"/>
<gene>
    <name evidence="11" type="ORF">CEURO_LOCUS20261</name>
</gene>
<proteinExistence type="inferred from homology"/>
<sequence>MDLLAPCNACYPLHRRATFHAPLNFPPNSTKCSRKTTFELQAPGAVAAQNGTSNSIPNIPTHKVTVHDRQSGAVHEFFVSEDQYILHTAEAQNIRLPFACRHGCCTSCAVRVKSGKIRQPEALGISNELKKKLLGTSTKHHKFSVQLIKSEEPILPVQWRITVNPHTVAESRK</sequence>
<comment type="similarity">
    <text evidence="2">Belongs to the 2Fe2S plant-type ferredoxin family.</text>
</comment>
<keyword evidence="7" id="KW-0408">Iron</keyword>
<dbReference type="PANTHER" id="PTHR43112:SF10">
    <property type="entry name" value="FERREDOXIN C 2, CHLOROPLASTIC"/>
    <property type="match status" value="1"/>
</dbReference>
<evidence type="ECO:0000256" key="1">
    <source>
        <dbReference type="ARBA" id="ARBA00004229"/>
    </source>
</evidence>
<dbReference type="GO" id="GO:0046872">
    <property type="term" value="F:metal ion binding"/>
    <property type="evidence" value="ECO:0007669"/>
    <property type="project" value="UniProtKB-KW"/>
</dbReference>
<comment type="cofactor">
    <cofactor evidence="9">
        <name>[2Fe-2S] cluster</name>
        <dbReference type="ChEBI" id="CHEBI:190135"/>
    </cofactor>
</comment>
<dbReference type="InterPro" id="IPR012675">
    <property type="entry name" value="Beta-grasp_dom_sf"/>
</dbReference>
<comment type="caution">
    <text evidence="11">The sequence shown here is derived from an EMBL/GenBank/DDBJ whole genome shotgun (WGS) entry which is preliminary data.</text>
</comment>
<dbReference type="Gene3D" id="3.10.20.30">
    <property type="match status" value="1"/>
</dbReference>
<dbReference type="PANTHER" id="PTHR43112">
    <property type="entry name" value="FERREDOXIN"/>
    <property type="match status" value="1"/>
</dbReference>
<evidence type="ECO:0000256" key="7">
    <source>
        <dbReference type="ARBA" id="ARBA00023004"/>
    </source>
</evidence>
<protein>
    <recommendedName>
        <fullName evidence="10">2Fe-2S ferredoxin-type domain-containing protein</fullName>
    </recommendedName>
</protein>
<dbReference type="EMBL" id="CAMAPE010000062">
    <property type="protein sequence ID" value="CAH9114086.1"/>
    <property type="molecule type" value="Genomic_DNA"/>
</dbReference>
<evidence type="ECO:0000259" key="10">
    <source>
        <dbReference type="Pfam" id="PF00111"/>
    </source>
</evidence>
<evidence type="ECO:0000256" key="5">
    <source>
        <dbReference type="ARBA" id="ARBA00022723"/>
    </source>
</evidence>
<dbReference type="GO" id="GO:0009507">
    <property type="term" value="C:chloroplast"/>
    <property type="evidence" value="ECO:0007669"/>
    <property type="project" value="UniProtKB-SubCell"/>
</dbReference>
<evidence type="ECO:0000256" key="2">
    <source>
        <dbReference type="ARBA" id="ARBA00007874"/>
    </source>
</evidence>
<keyword evidence="5" id="KW-0479">Metal-binding</keyword>
<keyword evidence="12" id="KW-1185">Reference proteome</keyword>
<dbReference type="InterPro" id="IPR036010">
    <property type="entry name" value="2Fe-2S_ferredoxin-like_sf"/>
</dbReference>
<feature type="domain" description="2Fe-2S ferredoxin-type" evidence="10">
    <location>
        <begin position="75"/>
        <end position="123"/>
    </location>
</feature>
<evidence type="ECO:0000256" key="8">
    <source>
        <dbReference type="ARBA" id="ARBA00023014"/>
    </source>
</evidence>
<reference evidence="11" key="1">
    <citation type="submission" date="2022-07" db="EMBL/GenBank/DDBJ databases">
        <authorList>
            <person name="Macas J."/>
            <person name="Novak P."/>
            <person name="Neumann P."/>
        </authorList>
    </citation>
    <scope>NUCLEOTIDE SEQUENCE</scope>
</reference>
<comment type="subcellular location">
    <subcellularLocation>
        <location evidence="1">Plastid</location>
        <location evidence="1">Chloroplast</location>
    </subcellularLocation>
</comment>